<name>A0ABX1GJM2_9GAMM</name>
<evidence type="ECO:0008006" key="3">
    <source>
        <dbReference type="Google" id="ProtNLM"/>
    </source>
</evidence>
<comment type="caution">
    <text evidence="1">The sequence shown here is derived from an EMBL/GenBank/DDBJ whole genome shotgun (WGS) entry which is preliminary data.</text>
</comment>
<proteinExistence type="predicted"/>
<accession>A0ABX1GJM2</accession>
<keyword evidence="2" id="KW-1185">Reference proteome</keyword>
<protein>
    <recommendedName>
        <fullName evidence="3">Antitoxin Xre/MbcA/ParS-like toxin-binding domain-containing protein</fullName>
    </recommendedName>
</protein>
<evidence type="ECO:0000313" key="1">
    <source>
        <dbReference type="EMBL" id="NKI18667.1"/>
    </source>
</evidence>
<reference evidence="1 2" key="1">
    <citation type="submission" date="2020-04" db="EMBL/GenBank/DDBJ databases">
        <authorList>
            <person name="Yoon J."/>
        </authorList>
    </citation>
    <scope>NUCLEOTIDE SEQUENCE [LARGE SCALE GENOMIC DNA]</scope>
    <source>
        <strain evidence="1 2">KMU-166</strain>
    </source>
</reference>
<sequence length="131" mass="14797">MPKEIIEIQSSPEASRVVLPVIFDILSKWSFTIDDQLIILGFKEEKVLRDCMEAPEKVELTMDLIERVSLILGIFRSLEIVLPAPHIADAWLNTPNENSVFKGVPPKSHLLSGSIDDLAAVRDFLSYQEHQ</sequence>
<dbReference type="Proteomes" id="UP000765845">
    <property type="component" value="Unassembled WGS sequence"/>
</dbReference>
<dbReference type="EMBL" id="JAAWWK010000005">
    <property type="protein sequence ID" value="NKI18667.1"/>
    <property type="molecule type" value="Genomic_DNA"/>
</dbReference>
<organism evidence="1 2">
    <name type="scientific">Spongiibacter thalassae</name>
    <dbReference type="NCBI Taxonomy" id="2721624"/>
    <lineage>
        <taxon>Bacteria</taxon>
        <taxon>Pseudomonadati</taxon>
        <taxon>Pseudomonadota</taxon>
        <taxon>Gammaproteobacteria</taxon>
        <taxon>Cellvibrionales</taxon>
        <taxon>Spongiibacteraceae</taxon>
        <taxon>Spongiibacter</taxon>
    </lineage>
</organism>
<evidence type="ECO:0000313" key="2">
    <source>
        <dbReference type="Proteomes" id="UP000765845"/>
    </source>
</evidence>
<gene>
    <name evidence="1" type="ORF">HCU74_14735</name>
</gene>